<accession>H6N3Y5</accession>
<dbReference type="Gene3D" id="3.10.129.10">
    <property type="entry name" value="Hotdog Thioesterase"/>
    <property type="match status" value="1"/>
</dbReference>
<dbReference type="InterPro" id="IPR029069">
    <property type="entry name" value="HotDog_dom_sf"/>
</dbReference>
<dbReference type="EMBL" id="CP003119">
    <property type="protein sequence ID" value="AFA74808.1"/>
    <property type="molecule type" value="Genomic_DNA"/>
</dbReference>
<dbReference type="STRING" id="1112204.GPOL_c37960"/>
<dbReference type="HOGENOM" id="CLU_112070_1_0_11"/>
<organism evidence="1 2">
    <name type="scientific">Gordonia polyisoprenivorans (strain DSM 44266 / VH2)</name>
    <dbReference type="NCBI Taxonomy" id="1112204"/>
    <lineage>
        <taxon>Bacteria</taxon>
        <taxon>Bacillati</taxon>
        <taxon>Actinomycetota</taxon>
        <taxon>Actinomycetes</taxon>
        <taxon>Mycobacteriales</taxon>
        <taxon>Gordoniaceae</taxon>
        <taxon>Gordonia</taxon>
    </lineage>
</organism>
<evidence type="ECO:0000313" key="2">
    <source>
        <dbReference type="Proteomes" id="UP000009154"/>
    </source>
</evidence>
<proteinExistence type="predicted"/>
<gene>
    <name evidence="1" type="ordered locus">GPOL_c37960</name>
</gene>
<dbReference type="CDD" id="cd03443">
    <property type="entry name" value="PaaI_thioesterase"/>
    <property type="match status" value="1"/>
</dbReference>
<sequence>MLTDFAAAFPQLDFTAPDYEYLRSVATALVPFGELVGTAVTEISAEQAVVTIAAGESVTNHMGTVHAGAQFTAADIAGALAFIGAAAPRLYTIERLVLRAATVTYRRPALGAIRAVAHIDERELRSVLTADDGGRHDITAKAVVLDDAGVVTAKLVFDYVCDVVAATPGNSR</sequence>
<evidence type="ECO:0000313" key="1">
    <source>
        <dbReference type="EMBL" id="AFA74808.1"/>
    </source>
</evidence>
<dbReference type="KEGG" id="gpo:GPOL_c37960"/>
<evidence type="ECO:0008006" key="3">
    <source>
        <dbReference type="Google" id="ProtNLM"/>
    </source>
</evidence>
<dbReference type="Pfam" id="PF14539">
    <property type="entry name" value="DUF4442"/>
    <property type="match status" value="1"/>
</dbReference>
<keyword evidence="2" id="KW-1185">Reference proteome</keyword>
<dbReference type="InterPro" id="IPR027961">
    <property type="entry name" value="DUF4442"/>
</dbReference>
<reference evidence="1 2" key="1">
    <citation type="journal article" date="2012" name="Appl. Environ. Microbiol.">
        <title>Involvement of two latex-clearing proteins during rubber degradation and insights into the subsequent degradation pathway revealed by the genome sequence of Gordonia polyisoprenivorans strain VH2.</title>
        <authorList>
            <person name="Hiessl S."/>
            <person name="Schuldes J."/>
            <person name="Thurmer A."/>
            <person name="Halbsguth T."/>
            <person name="Broker D."/>
            <person name="Angelov A."/>
            <person name="Liebl W."/>
            <person name="Daniel R."/>
            <person name="Steinbuchel A."/>
        </authorList>
    </citation>
    <scope>NUCLEOTIDE SEQUENCE [LARGE SCALE GENOMIC DNA]</scope>
    <source>
        <strain evidence="2">DSM 44266 / VH2</strain>
    </source>
</reference>
<dbReference type="AlphaFoldDB" id="H6N3Y5"/>
<name>H6N3Y5_GORPV</name>
<protein>
    <recommendedName>
        <fullName evidence="3">DUF4442 domain-containing protein</fullName>
    </recommendedName>
</protein>
<dbReference type="SUPFAM" id="SSF54637">
    <property type="entry name" value="Thioesterase/thiol ester dehydrase-isomerase"/>
    <property type="match status" value="1"/>
</dbReference>
<dbReference type="eggNOG" id="COG2050">
    <property type="taxonomic scope" value="Bacteria"/>
</dbReference>
<dbReference type="Proteomes" id="UP000009154">
    <property type="component" value="Chromosome"/>
</dbReference>